<accession>A0AAE1ARP3</accession>
<dbReference type="InterPro" id="IPR016193">
    <property type="entry name" value="Cytidine_deaminase-like"/>
</dbReference>
<dbReference type="PROSITE" id="PS51747">
    <property type="entry name" value="CYT_DCMP_DEAMINASES_2"/>
    <property type="match status" value="2"/>
</dbReference>
<feature type="region of interest" description="Disordered" evidence="9">
    <location>
        <begin position="197"/>
        <end position="218"/>
    </location>
</feature>
<dbReference type="PANTHER" id="PTHR11086:SF18">
    <property type="entry name" value="DEOXYCYTIDYLATE DEAMINASE"/>
    <property type="match status" value="1"/>
</dbReference>
<name>A0AAE1ARP3_9GAST</name>
<dbReference type="EC" id="3.5.4.12" evidence="7"/>
<keyword evidence="10" id="KW-0472">Membrane</keyword>
<gene>
    <name evidence="12" type="ORF">RRG08_023092</name>
</gene>
<dbReference type="CDD" id="cd01286">
    <property type="entry name" value="deoxycytidylate_deaminase"/>
    <property type="match status" value="2"/>
</dbReference>
<dbReference type="InterPro" id="IPR016192">
    <property type="entry name" value="APOBEC/CMP_deaminase_Zn-bd"/>
</dbReference>
<dbReference type="InterPro" id="IPR002125">
    <property type="entry name" value="CMP_dCMP_dom"/>
</dbReference>
<evidence type="ECO:0000256" key="5">
    <source>
        <dbReference type="ARBA" id="ARBA00022801"/>
    </source>
</evidence>
<evidence type="ECO:0000256" key="6">
    <source>
        <dbReference type="ARBA" id="ARBA00022833"/>
    </source>
</evidence>
<comment type="cofactor">
    <cofactor evidence="1">
        <name>Zn(2+)</name>
        <dbReference type="ChEBI" id="CHEBI:29105"/>
    </cofactor>
</comment>
<keyword evidence="5" id="KW-0378">Hydrolase</keyword>
<dbReference type="PROSITE" id="PS00903">
    <property type="entry name" value="CYT_DCMP_DEAMINASES_1"/>
    <property type="match status" value="2"/>
</dbReference>
<dbReference type="GO" id="GO:0005737">
    <property type="term" value="C:cytoplasm"/>
    <property type="evidence" value="ECO:0007669"/>
    <property type="project" value="TreeGrafter"/>
</dbReference>
<evidence type="ECO:0000313" key="12">
    <source>
        <dbReference type="EMBL" id="KAK3792759.1"/>
    </source>
</evidence>
<evidence type="ECO:0000256" key="1">
    <source>
        <dbReference type="ARBA" id="ARBA00001947"/>
    </source>
</evidence>
<evidence type="ECO:0000256" key="9">
    <source>
        <dbReference type="SAM" id="MobiDB-lite"/>
    </source>
</evidence>
<dbReference type="GO" id="GO:0004132">
    <property type="term" value="F:dCMP deaminase activity"/>
    <property type="evidence" value="ECO:0007669"/>
    <property type="project" value="UniProtKB-EC"/>
</dbReference>
<dbReference type="Gene3D" id="3.40.140.10">
    <property type="entry name" value="Cytidine Deaminase, domain 2"/>
    <property type="match status" value="2"/>
</dbReference>
<keyword evidence="4" id="KW-0545">Nucleotide biosynthesis</keyword>
<evidence type="ECO:0000259" key="11">
    <source>
        <dbReference type="PROSITE" id="PS51747"/>
    </source>
</evidence>
<evidence type="ECO:0000256" key="10">
    <source>
        <dbReference type="SAM" id="Phobius"/>
    </source>
</evidence>
<dbReference type="Proteomes" id="UP001283361">
    <property type="component" value="Unassembled WGS sequence"/>
</dbReference>
<evidence type="ECO:0000256" key="3">
    <source>
        <dbReference type="ARBA" id="ARBA00022723"/>
    </source>
</evidence>
<dbReference type="GO" id="GO:0008270">
    <property type="term" value="F:zinc ion binding"/>
    <property type="evidence" value="ECO:0007669"/>
    <property type="project" value="InterPro"/>
</dbReference>
<comment type="caution">
    <text evidence="12">The sequence shown here is derived from an EMBL/GenBank/DDBJ whole genome shotgun (WGS) entry which is preliminary data.</text>
</comment>
<evidence type="ECO:0000256" key="7">
    <source>
        <dbReference type="ARBA" id="ARBA00038938"/>
    </source>
</evidence>
<protein>
    <recommendedName>
        <fullName evidence="8">dCMP deaminase</fullName>
        <ecNumber evidence="7">3.5.4.12</ecNumber>
    </recommendedName>
    <alternativeName>
        <fullName evidence="8">dCMP deaminase</fullName>
    </alternativeName>
</protein>
<evidence type="ECO:0000256" key="4">
    <source>
        <dbReference type="ARBA" id="ARBA00022727"/>
    </source>
</evidence>
<dbReference type="PANTHER" id="PTHR11086">
    <property type="entry name" value="DEOXYCYTIDYLATE DEAMINASE-RELATED"/>
    <property type="match status" value="1"/>
</dbReference>
<keyword evidence="3" id="KW-0479">Metal-binding</keyword>
<reference evidence="12" key="1">
    <citation type="journal article" date="2023" name="G3 (Bethesda)">
        <title>A reference genome for the long-term kleptoplast-retaining sea slug Elysia crispata morphotype clarki.</title>
        <authorList>
            <person name="Eastman K.E."/>
            <person name="Pendleton A.L."/>
            <person name="Shaikh M.A."/>
            <person name="Suttiyut T."/>
            <person name="Ogas R."/>
            <person name="Tomko P."/>
            <person name="Gavelis G."/>
            <person name="Widhalm J.R."/>
            <person name="Wisecaver J.H."/>
        </authorList>
    </citation>
    <scope>NUCLEOTIDE SEQUENCE</scope>
    <source>
        <strain evidence="12">ECLA1</strain>
    </source>
</reference>
<feature type="domain" description="CMP/dCMP-type deaminase" evidence="11">
    <location>
        <begin position="10"/>
        <end position="140"/>
    </location>
</feature>
<dbReference type="InterPro" id="IPR035105">
    <property type="entry name" value="Deoxycytidylate_deaminase_dom"/>
</dbReference>
<comment type="similarity">
    <text evidence="2">Belongs to the cytidine and deoxycytidylate deaminase family.</text>
</comment>
<keyword evidence="13" id="KW-1185">Reference proteome</keyword>
<evidence type="ECO:0000256" key="8">
    <source>
        <dbReference type="ARBA" id="ARBA00041763"/>
    </source>
</evidence>
<keyword evidence="10" id="KW-0812">Transmembrane</keyword>
<proteinExistence type="inferred from homology"/>
<dbReference type="SUPFAM" id="SSF53927">
    <property type="entry name" value="Cytidine deaminase-like"/>
    <property type="match status" value="2"/>
</dbReference>
<dbReference type="Pfam" id="PF00383">
    <property type="entry name" value="dCMP_cyt_deam_1"/>
    <property type="match status" value="2"/>
</dbReference>
<feature type="domain" description="CMP/dCMP-type deaminase" evidence="11">
    <location>
        <begin position="229"/>
        <end position="364"/>
    </location>
</feature>
<feature type="transmembrane region" description="Helical" evidence="10">
    <location>
        <begin position="479"/>
        <end position="498"/>
    </location>
</feature>
<evidence type="ECO:0000313" key="13">
    <source>
        <dbReference type="Proteomes" id="UP001283361"/>
    </source>
</evidence>
<keyword evidence="6" id="KW-0862">Zinc</keyword>
<dbReference type="AlphaFoldDB" id="A0AAE1ARP3"/>
<organism evidence="12 13">
    <name type="scientific">Elysia crispata</name>
    <name type="common">lettuce slug</name>
    <dbReference type="NCBI Taxonomy" id="231223"/>
    <lineage>
        <taxon>Eukaryota</taxon>
        <taxon>Metazoa</taxon>
        <taxon>Spiralia</taxon>
        <taxon>Lophotrochozoa</taxon>
        <taxon>Mollusca</taxon>
        <taxon>Gastropoda</taxon>
        <taxon>Heterobranchia</taxon>
        <taxon>Euthyneura</taxon>
        <taxon>Panpulmonata</taxon>
        <taxon>Sacoglossa</taxon>
        <taxon>Placobranchoidea</taxon>
        <taxon>Plakobranchidae</taxon>
        <taxon>Elysia</taxon>
    </lineage>
</organism>
<dbReference type="GO" id="GO:0009165">
    <property type="term" value="P:nucleotide biosynthetic process"/>
    <property type="evidence" value="ECO:0007669"/>
    <property type="project" value="UniProtKB-KW"/>
</dbReference>
<evidence type="ECO:0000256" key="2">
    <source>
        <dbReference type="ARBA" id="ARBA00006576"/>
    </source>
</evidence>
<keyword evidence="10" id="KW-1133">Transmembrane helix</keyword>
<dbReference type="EMBL" id="JAWDGP010001332">
    <property type="protein sequence ID" value="KAK3792759.1"/>
    <property type="molecule type" value="Genomic_DNA"/>
</dbReference>
<dbReference type="FunFam" id="3.40.140.10:FF:000021">
    <property type="entry name" value="Deoxycytidylate deaminase"/>
    <property type="match status" value="2"/>
</dbReference>
<dbReference type="InterPro" id="IPR015517">
    <property type="entry name" value="dCMP_deaminase-rel"/>
</dbReference>
<sequence length="508" mass="56799">MTHKRKNYLEWQEYFMSIAFLSAQRSKDPTTQVGACIVNKENKVVGIGYNGMPIGCNDDVMPWNNNVVDGSSETWLKSKLPYVCHAELNAILNKNCADVKGCIIYVALFPCNLCAQMIIQSGISEVVYYCDKYPEKSETKAAKHLLNLAGIHYRQFAPKQSTIEINFSLIEATAGQVPTLSSHHHLDAIKTNDALEGKKVKQSQQNDSDSSNLENISRNMSRKRENYLKWEEYFMSMAFLSAQRSKDPRTQVGACIVNRDKKIVGIGYNGMPIGCSDDIMPWNRASDKSDAAWLESKSPYVCHAELNAVLNKNSADIKGCSIYVALFPCNKCAQVVVQSGITEVVYYSDKYHDQPDFQASRRLLSSAGVLYRQFRPRQEKIIIDFGICSGDEKEHFETEATTGNSGNAHALTNGFKSYIAENMNNNNVHKAQISVNGGVQNELQGSIDQTNPGNVIISDDALQASLEVGWMNEVQELRYAFFSFTLAAAVAILSWYISSSNFMEFTHF</sequence>
<feature type="compositionally biased region" description="Low complexity" evidence="9">
    <location>
        <begin position="202"/>
        <end position="212"/>
    </location>
</feature>